<protein>
    <submittedName>
        <fullName evidence="1">Uncharacterized protein</fullName>
    </submittedName>
</protein>
<evidence type="ECO:0000313" key="1">
    <source>
        <dbReference type="EMBL" id="GHO53408.1"/>
    </source>
</evidence>
<keyword evidence="2" id="KW-1185">Reference proteome</keyword>
<dbReference type="EMBL" id="BNJG01000001">
    <property type="protein sequence ID" value="GHO53408.1"/>
    <property type="molecule type" value="Genomic_DNA"/>
</dbReference>
<reference evidence="1 2" key="1">
    <citation type="journal article" date="2021" name="Int. J. Syst. Evol. Microbiol.">
        <title>Reticulibacter mediterranei gen. nov., sp. nov., within the new family Reticulibacteraceae fam. nov., and Ktedonospora formicarum gen. nov., sp. nov., Ktedonobacter robiniae sp. nov., Dictyobacter formicarum sp. nov. and Dictyobacter arantiisoli sp. nov., belonging to the class Ktedonobacteria.</title>
        <authorList>
            <person name="Yabe S."/>
            <person name="Zheng Y."/>
            <person name="Wang C.M."/>
            <person name="Sakai Y."/>
            <person name="Abe K."/>
            <person name="Yokota A."/>
            <person name="Donadio S."/>
            <person name="Cavaletti L."/>
            <person name="Monciardini P."/>
        </authorList>
    </citation>
    <scope>NUCLEOTIDE SEQUENCE [LARGE SCALE GENOMIC DNA]</scope>
    <source>
        <strain evidence="1 2">SOSP1-30</strain>
    </source>
</reference>
<evidence type="ECO:0000313" key="2">
    <source>
        <dbReference type="Proteomes" id="UP000654345"/>
    </source>
</evidence>
<sequence length="56" mass="6372">MTTGPQGQRVSFEERIADILSRYGETDIVAQAIHQATPQLWQAVEHTQELLRSHNL</sequence>
<comment type="caution">
    <text evidence="1">The sequence shown here is derived from an EMBL/GenBank/DDBJ whole genome shotgun (WGS) entry which is preliminary data.</text>
</comment>
<accession>A0ABQ3UL38</accession>
<dbReference type="RefSeq" id="WP_236037970.1">
    <property type="nucleotide sequence ID" value="NZ_BNJG01000001.1"/>
</dbReference>
<organism evidence="1 2">
    <name type="scientific">Ktedonobacter robiniae</name>
    <dbReference type="NCBI Taxonomy" id="2778365"/>
    <lineage>
        <taxon>Bacteria</taxon>
        <taxon>Bacillati</taxon>
        <taxon>Chloroflexota</taxon>
        <taxon>Ktedonobacteria</taxon>
        <taxon>Ktedonobacterales</taxon>
        <taxon>Ktedonobacteraceae</taxon>
        <taxon>Ktedonobacter</taxon>
    </lineage>
</organism>
<dbReference type="Proteomes" id="UP000654345">
    <property type="component" value="Unassembled WGS sequence"/>
</dbReference>
<name>A0ABQ3UL38_9CHLR</name>
<gene>
    <name evidence="1" type="ORF">KSB_18830</name>
</gene>
<proteinExistence type="predicted"/>